<organism evidence="1 2">
    <name type="scientific">Acidovorax carolinensis</name>
    <dbReference type="NCBI Taxonomy" id="553814"/>
    <lineage>
        <taxon>Bacteria</taxon>
        <taxon>Pseudomonadati</taxon>
        <taxon>Pseudomonadota</taxon>
        <taxon>Betaproteobacteria</taxon>
        <taxon>Burkholderiales</taxon>
        <taxon>Comamonadaceae</taxon>
        <taxon>Acidovorax</taxon>
    </lineage>
</organism>
<protein>
    <submittedName>
        <fullName evidence="1">Uncharacterized protein</fullName>
    </submittedName>
</protein>
<reference evidence="1" key="1">
    <citation type="submission" date="2017-05" db="EMBL/GenBank/DDBJ databases">
        <title>Polyphasic characterization of four soil-derived phenanthrene-degrading Acidovorax strains and proposal of Acidovorax phenanthrenivorans sp. nov.</title>
        <authorList>
            <person name="Singleton D."/>
            <person name="Lee J."/>
            <person name="Dickey A.N."/>
            <person name="Stroud A."/>
            <person name="Scholl E.H."/>
            <person name="Wright F.A."/>
            <person name="Aitken M.D."/>
        </authorList>
    </citation>
    <scope>NUCLEOTIDE SEQUENCE</scope>
    <source>
        <strain evidence="1">P4</strain>
        <plasmid evidence="1">pACP4.2</plasmid>
    </source>
</reference>
<evidence type="ECO:0000313" key="2">
    <source>
        <dbReference type="Proteomes" id="UP000194440"/>
    </source>
</evidence>
<gene>
    <name evidence="1" type="ORF">CBP36_20730</name>
</gene>
<accession>A0A240UK40</accession>
<evidence type="ECO:0000313" key="1">
    <source>
        <dbReference type="EMBL" id="ART61389.1"/>
    </source>
</evidence>
<dbReference type="KEGG" id="acis:CBP35_20815"/>
<dbReference type="AlphaFoldDB" id="A0A240UK40"/>
<dbReference type="KEGG" id="acip:CBP36_20730"/>
<proteinExistence type="predicted"/>
<dbReference type="Proteomes" id="UP000194440">
    <property type="component" value="Plasmid pACP4.2"/>
</dbReference>
<name>A0A240UK40_9BURK</name>
<dbReference type="EMBL" id="CP021368">
    <property type="protein sequence ID" value="ART61389.1"/>
    <property type="molecule type" value="Genomic_DNA"/>
</dbReference>
<geneLocation type="plasmid" evidence="1 2">
    <name>pACP4.2</name>
</geneLocation>
<keyword evidence="1" id="KW-0614">Plasmid</keyword>
<keyword evidence="2" id="KW-1185">Reference proteome</keyword>
<sequence>MLVGSAKMREGLGIGYGRARTLTSTTVAALMSMPVSIRTTVQNTPVGKCANSLTGKHAPHNGKDHCDRFTECLTCPTYVVVGSVKDLHRLFSFQLFLASEIEYMSAPELASWRDHKRELIGLIDRFTTARFARSVVEEAKALAIKTPHPFWAARMRTGSRVTGGFHAG</sequence>